<sequence length="783" mass="85349">LSLSDLNLIYACTKDKTLMIDVQAREISEKDLEAGLRLAHPEAVKYLEPQIRLAAKAGKHKKEYKLSLISDRTLEKVGNLAEAPIESVFTDPSYGKFERGEALDKITQDVRRSLEEECDEESLKVLPKTVDTVRKKVVRKRIINEGFRVDGRQLDEVRPVYCEAGSFPILHGSSIFNRGDTQVLCTVTLGAPGDAQRLESLVGPPTKRFMLHYSFPPFSINEVGKRVGLNRREVGHGTLAEKALLAVLPPEDDFPYTVRVNSEVMASDGSTSMATVCGGSMALMDAGIPLREHVAGVSVGLVSEVDPTTGMIKDYRILTDILGLEDHLGDMDFKIAGTRKGVTAIQLDIKPAGIPLDIICECLEPAYKGRLQILDHMEQEINAPRTQNERNSPRLATLKFSNDALRRLIGPLGALKRKIEEETGARMSVSDGTLTIVAKNQAVMEKVLEKVDFIVGREIEIGGIYKGVVSSIKEYGAFVEFNGGQQGLLHISELSHEPVSRISDVVSVGQQLSLMCIGQDVRGNIKLSLKATSPRPGANTNNVVEGSVPLVKEEPNIWASVGDVSNEQENQNSPLEELSGNKSKMSGVNPSTSSISPILIRSAAECDEEEKSAALSQNPKSATSNVGASKSNCKLKKSPPEDHANESPFSNSGLFPTKNVKKPKRVLQKEEEIDFNSILKSLGADGNKHNSSHTHTMNGSTDQEDEVEAPITAKKLKIGTKVTAKVYQIRARGLVLDLGGGLRGMYRFETDGKEDFEVGDELRVECSSFSSKGIPVVALVDDQ</sequence>
<feature type="region of interest" description="Disordered" evidence="8">
    <location>
        <begin position="562"/>
        <end position="596"/>
    </location>
</feature>
<evidence type="ECO:0000256" key="3">
    <source>
        <dbReference type="ARBA" id="ARBA00022490"/>
    </source>
</evidence>
<dbReference type="GO" id="GO:0005829">
    <property type="term" value="C:cytosol"/>
    <property type="evidence" value="ECO:0007669"/>
    <property type="project" value="TreeGrafter"/>
</dbReference>
<evidence type="ECO:0000256" key="1">
    <source>
        <dbReference type="ARBA" id="ARBA00007404"/>
    </source>
</evidence>
<dbReference type="Pfam" id="PF03726">
    <property type="entry name" value="PNPase"/>
    <property type="match status" value="1"/>
</dbReference>
<feature type="compositionally biased region" description="Polar residues" evidence="8">
    <location>
        <begin position="614"/>
        <end position="632"/>
    </location>
</feature>
<dbReference type="GO" id="GO:0005739">
    <property type="term" value="C:mitochondrion"/>
    <property type="evidence" value="ECO:0007669"/>
    <property type="project" value="TreeGrafter"/>
</dbReference>
<dbReference type="InterPro" id="IPR004087">
    <property type="entry name" value="KH_dom"/>
</dbReference>
<dbReference type="FunFam" id="3.30.230.70:FF:000020">
    <property type="entry name" value="Polyribonucleotide nucleotidyltransferase 2 mitochondrial"/>
    <property type="match status" value="1"/>
</dbReference>
<dbReference type="InterPro" id="IPR036612">
    <property type="entry name" value="KH_dom_type_1_sf"/>
</dbReference>
<dbReference type="GO" id="GO:0000175">
    <property type="term" value="F:3'-5'-RNA exonuclease activity"/>
    <property type="evidence" value="ECO:0007669"/>
    <property type="project" value="TreeGrafter"/>
</dbReference>
<dbReference type="InterPro" id="IPR036456">
    <property type="entry name" value="PNPase_PH_RNA-bd_sf"/>
</dbReference>
<dbReference type="InterPro" id="IPR012162">
    <property type="entry name" value="PNPase"/>
</dbReference>
<protein>
    <recommendedName>
        <fullName evidence="2">polyribonucleotide nucleotidyltransferase</fullName>
        <ecNumber evidence="2">2.7.7.8</ecNumber>
    </recommendedName>
    <alternativeName>
        <fullName evidence="7">Polynucleotide phosphorylase 1</fullName>
    </alternativeName>
</protein>
<organism evidence="10 11">
    <name type="scientific">Castanea mollissima</name>
    <name type="common">Chinese chestnut</name>
    <dbReference type="NCBI Taxonomy" id="60419"/>
    <lineage>
        <taxon>Eukaryota</taxon>
        <taxon>Viridiplantae</taxon>
        <taxon>Streptophyta</taxon>
        <taxon>Embryophyta</taxon>
        <taxon>Tracheophyta</taxon>
        <taxon>Spermatophyta</taxon>
        <taxon>Magnoliopsida</taxon>
        <taxon>eudicotyledons</taxon>
        <taxon>Gunneridae</taxon>
        <taxon>Pentapetalae</taxon>
        <taxon>rosids</taxon>
        <taxon>fabids</taxon>
        <taxon>Fagales</taxon>
        <taxon>Fagaceae</taxon>
        <taxon>Castanea</taxon>
    </lineage>
</organism>
<evidence type="ECO:0000256" key="4">
    <source>
        <dbReference type="ARBA" id="ARBA00022679"/>
    </source>
</evidence>
<name>A0A8J4QLE2_9ROSI</name>
<dbReference type="CDD" id="cd02393">
    <property type="entry name" value="KH-I_PNPase"/>
    <property type="match status" value="1"/>
</dbReference>
<comment type="caution">
    <text evidence="10">The sequence shown here is derived from an EMBL/GenBank/DDBJ whole genome shotgun (WGS) entry which is preliminary data.</text>
</comment>
<dbReference type="SMART" id="SM00322">
    <property type="entry name" value="KH"/>
    <property type="match status" value="1"/>
</dbReference>
<dbReference type="SUPFAM" id="SSF54211">
    <property type="entry name" value="Ribosomal protein S5 domain 2-like"/>
    <property type="match status" value="1"/>
</dbReference>
<keyword evidence="4" id="KW-0808">Transferase</keyword>
<evidence type="ECO:0000256" key="5">
    <source>
        <dbReference type="ARBA" id="ARBA00022695"/>
    </source>
</evidence>
<dbReference type="InterPro" id="IPR020568">
    <property type="entry name" value="Ribosomal_Su5_D2-typ_SF"/>
</dbReference>
<keyword evidence="6" id="KW-0694">RNA-binding</keyword>
<dbReference type="EC" id="2.7.7.8" evidence="2"/>
<dbReference type="InterPro" id="IPR015848">
    <property type="entry name" value="PNPase_PH_RNA-bd_bac/org-type"/>
</dbReference>
<dbReference type="Pfam" id="PF01138">
    <property type="entry name" value="RNase_PH"/>
    <property type="match status" value="1"/>
</dbReference>
<dbReference type="CDD" id="cd04472">
    <property type="entry name" value="S1_PNPase"/>
    <property type="match status" value="1"/>
</dbReference>
<evidence type="ECO:0000256" key="6">
    <source>
        <dbReference type="ARBA" id="ARBA00022884"/>
    </source>
</evidence>
<feature type="region of interest" description="Disordered" evidence="8">
    <location>
        <begin position="684"/>
        <end position="706"/>
    </location>
</feature>
<dbReference type="SUPFAM" id="SSF55666">
    <property type="entry name" value="Ribonuclease PH domain 2-like"/>
    <property type="match status" value="2"/>
</dbReference>
<dbReference type="OrthoDB" id="437922at2759"/>
<dbReference type="PROSITE" id="PS50126">
    <property type="entry name" value="S1"/>
    <property type="match status" value="1"/>
</dbReference>
<dbReference type="Pfam" id="PF00575">
    <property type="entry name" value="S1"/>
    <property type="match status" value="1"/>
</dbReference>
<dbReference type="Gene3D" id="2.40.50.140">
    <property type="entry name" value="Nucleic acid-binding proteins"/>
    <property type="match status" value="1"/>
</dbReference>
<dbReference type="SUPFAM" id="SSF54791">
    <property type="entry name" value="Eukaryotic type KH-domain (KH-domain type I)"/>
    <property type="match status" value="1"/>
</dbReference>
<proteinExistence type="inferred from homology"/>
<dbReference type="GO" id="GO:0000958">
    <property type="term" value="P:mitochondrial mRNA catabolic process"/>
    <property type="evidence" value="ECO:0007669"/>
    <property type="project" value="TreeGrafter"/>
</dbReference>
<dbReference type="GO" id="GO:0004654">
    <property type="term" value="F:polyribonucleotide nucleotidyltransferase activity"/>
    <property type="evidence" value="ECO:0007669"/>
    <property type="project" value="UniProtKB-EC"/>
</dbReference>
<dbReference type="SUPFAM" id="SSF50249">
    <property type="entry name" value="Nucleic acid-binding proteins"/>
    <property type="match status" value="2"/>
</dbReference>
<dbReference type="EMBL" id="JRKL02006833">
    <property type="protein sequence ID" value="KAF3948451.1"/>
    <property type="molecule type" value="Genomic_DNA"/>
</dbReference>
<dbReference type="FunFam" id="3.30.1370.10:FF:000001">
    <property type="entry name" value="Polyribonucleotide nucleotidyltransferase"/>
    <property type="match status" value="1"/>
</dbReference>
<dbReference type="GO" id="GO:0003723">
    <property type="term" value="F:RNA binding"/>
    <property type="evidence" value="ECO:0007669"/>
    <property type="project" value="UniProtKB-KW"/>
</dbReference>
<evidence type="ECO:0000313" key="10">
    <source>
        <dbReference type="EMBL" id="KAF3948451.1"/>
    </source>
</evidence>
<keyword evidence="11" id="KW-1185">Reference proteome</keyword>
<gene>
    <name evidence="10" type="ORF">CMV_025554</name>
</gene>
<dbReference type="CDD" id="cd11364">
    <property type="entry name" value="RNase_PH_PNPase_2"/>
    <property type="match status" value="1"/>
</dbReference>
<evidence type="ECO:0000256" key="7">
    <source>
        <dbReference type="ARBA" id="ARBA00031451"/>
    </source>
</evidence>
<dbReference type="NCBIfam" id="TIGR03591">
    <property type="entry name" value="polynuc_phos"/>
    <property type="match status" value="1"/>
</dbReference>
<dbReference type="Proteomes" id="UP000737018">
    <property type="component" value="Unassembled WGS sequence"/>
</dbReference>
<dbReference type="PANTHER" id="PTHR11252:SF16">
    <property type="entry name" value="POLYRIBONUCLEOTIDE NUCLEOTIDYLTRANSFERASE 2, MITOCHONDRIAL"/>
    <property type="match status" value="1"/>
</dbReference>
<dbReference type="NCBIfam" id="NF008805">
    <property type="entry name" value="PRK11824.1"/>
    <property type="match status" value="1"/>
</dbReference>
<keyword evidence="5" id="KW-0548">Nucleotidyltransferase</keyword>
<dbReference type="InterPro" id="IPR027408">
    <property type="entry name" value="PNPase/RNase_PH_dom_sf"/>
</dbReference>
<evidence type="ECO:0000259" key="9">
    <source>
        <dbReference type="PROSITE" id="PS50126"/>
    </source>
</evidence>
<dbReference type="InterPro" id="IPR001247">
    <property type="entry name" value="ExoRNase_PH_dom1"/>
</dbReference>
<evidence type="ECO:0000313" key="11">
    <source>
        <dbReference type="Proteomes" id="UP000737018"/>
    </source>
</evidence>
<dbReference type="AlphaFoldDB" id="A0A8J4QLE2"/>
<feature type="domain" description="S1 motif" evidence="9">
    <location>
        <begin position="462"/>
        <end position="530"/>
    </location>
</feature>
<dbReference type="SMART" id="SM00316">
    <property type="entry name" value="S1"/>
    <property type="match status" value="2"/>
</dbReference>
<dbReference type="InterPro" id="IPR012340">
    <property type="entry name" value="NA-bd_OB-fold"/>
</dbReference>
<dbReference type="SUPFAM" id="SSF46915">
    <property type="entry name" value="Polynucleotide phosphorylase/guanosine pentaphosphate synthase (PNPase/GPSI), domain 3"/>
    <property type="match status" value="1"/>
</dbReference>
<evidence type="ECO:0000256" key="2">
    <source>
        <dbReference type="ARBA" id="ARBA00012416"/>
    </source>
</evidence>
<comment type="similarity">
    <text evidence="1">Belongs to the polyribonucleotide nucleotidyltransferase family.</text>
</comment>
<dbReference type="InterPro" id="IPR003029">
    <property type="entry name" value="S1_domain"/>
</dbReference>
<dbReference type="GO" id="GO:0009570">
    <property type="term" value="C:chloroplast stroma"/>
    <property type="evidence" value="ECO:0007669"/>
    <property type="project" value="TreeGrafter"/>
</dbReference>
<dbReference type="FunFam" id="2.40.50.140:FF:000189">
    <property type="entry name" value="Polyribonucleotide nucleotidyltransferase, putative"/>
    <property type="match status" value="1"/>
</dbReference>
<feature type="compositionally biased region" description="Polar residues" evidence="8">
    <location>
        <begin position="563"/>
        <end position="596"/>
    </location>
</feature>
<reference evidence="10" key="1">
    <citation type="submission" date="2020-03" db="EMBL/GenBank/DDBJ databases">
        <title>Castanea mollissima Vanexum genome sequencing.</title>
        <authorList>
            <person name="Staton M."/>
        </authorList>
    </citation>
    <scope>NUCLEOTIDE SEQUENCE</scope>
    <source>
        <tissue evidence="10">Leaf</tissue>
    </source>
</reference>
<dbReference type="GO" id="GO:0000965">
    <property type="term" value="P:mitochondrial RNA 3'-end processing"/>
    <property type="evidence" value="ECO:0007669"/>
    <property type="project" value="TreeGrafter"/>
</dbReference>
<dbReference type="PANTHER" id="PTHR11252">
    <property type="entry name" value="POLYRIBONUCLEOTIDE NUCLEOTIDYLTRANSFERASE"/>
    <property type="match status" value="1"/>
</dbReference>
<feature type="region of interest" description="Disordered" evidence="8">
    <location>
        <begin position="609"/>
        <end position="658"/>
    </location>
</feature>
<evidence type="ECO:0000256" key="8">
    <source>
        <dbReference type="SAM" id="MobiDB-lite"/>
    </source>
</evidence>
<dbReference type="Gene3D" id="3.30.230.70">
    <property type="entry name" value="GHMP Kinase, N-terminal domain"/>
    <property type="match status" value="2"/>
</dbReference>
<dbReference type="Gene3D" id="3.30.1370.10">
    <property type="entry name" value="K Homology domain, type 1"/>
    <property type="match status" value="1"/>
</dbReference>
<dbReference type="InterPro" id="IPR036345">
    <property type="entry name" value="ExoRNase_PH_dom2_sf"/>
</dbReference>
<feature type="non-terminal residue" evidence="10">
    <location>
        <position position="1"/>
    </location>
</feature>
<keyword evidence="3" id="KW-0963">Cytoplasm</keyword>
<accession>A0A8J4QLE2</accession>